<sequence>MTDRPSFVSDLLHRPLPALTPSKLSDGNNTPYRKDLQDSIADLKCHPALESARNGCTRFFIKQVRFDSVKSTDNAEGDLEKNAKLWYEQVDPEVLRHYWNGGNPVALAHENMYRIMRVKSGEAEESEETKARQVKWDELCCVMAELEKQHGWSAVDGTRFYTRDEDPSHKSMILGESRYVN</sequence>
<gene>
    <name evidence="1" type="ORF">CI109_104959</name>
</gene>
<proteinExistence type="predicted"/>
<dbReference type="GeneID" id="43592555"/>
<dbReference type="Proteomes" id="UP000322225">
    <property type="component" value="Chromosome 8"/>
</dbReference>
<name>A0AAJ8MYK2_9TREE</name>
<dbReference type="RefSeq" id="XP_065823659.1">
    <property type="nucleotide sequence ID" value="XM_065967587.1"/>
</dbReference>
<reference evidence="1" key="2">
    <citation type="submission" date="2024-01" db="EMBL/GenBank/DDBJ databases">
        <title>Comparative genomics of Cryptococcus and Kwoniella reveals pathogenesis evolution and contrasting modes of karyotype evolution via chromosome fusion or intercentromeric recombination.</title>
        <authorList>
            <person name="Coelho M.A."/>
            <person name="David-Palma M."/>
            <person name="Shea T."/>
            <person name="Bowers K."/>
            <person name="McGinley-Smith S."/>
            <person name="Mohammad A.W."/>
            <person name="Gnirke A."/>
            <person name="Yurkov A.M."/>
            <person name="Nowrousian M."/>
            <person name="Sun S."/>
            <person name="Cuomo C.A."/>
            <person name="Heitman J."/>
        </authorList>
    </citation>
    <scope>NUCLEOTIDE SEQUENCE</scope>
    <source>
        <strain evidence="1">CBS 12478</strain>
    </source>
</reference>
<evidence type="ECO:0000313" key="2">
    <source>
        <dbReference type="Proteomes" id="UP000322225"/>
    </source>
</evidence>
<evidence type="ECO:0000313" key="1">
    <source>
        <dbReference type="EMBL" id="WWD20483.1"/>
    </source>
</evidence>
<dbReference type="AlphaFoldDB" id="A0AAJ8MYK2"/>
<organism evidence="1 2">
    <name type="scientific">Kwoniella shandongensis</name>
    <dbReference type="NCBI Taxonomy" id="1734106"/>
    <lineage>
        <taxon>Eukaryota</taxon>
        <taxon>Fungi</taxon>
        <taxon>Dikarya</taxon>
        <taxon>Basidiomycota</taxon>
        <taxon>Agaricomycotina</taxon>
        <taxon>Tremellomycetes</taxon>
        <taxon>Tremellales</taxon>
        <taxon>Cryptococcaceae</taxon>
        <taxon>Kwoniella</taxon>
    </lineage>
</organism>
<reference evidence="1" key="1">
    <citation type="submission" date="2017-08" db="EMBL/GenBank/DDBJ databases">
        <authorList>
            <person name="Cuomo C."/>
            <person name="Billmyre B."/>
            <person name="Heitman J."/>
        </authorList>
    </citation>
    <scope>NUCLEOTIDE SEQUENCE</scope>
    <source>
        <strain evidence="1">CBS 12478</strain>
    </source>
</reference>
<keyword evidence="2" id="KW-1185">Reference proteome</keyword>
<protein>
    <submittedName>
        <fullName evidence="1">Uncharacterized protein</fullName>
    </submittedName>
</protein>
<dbReference type="KEGG" id="ksn:43592555"/>
<accession>A0AAJ8MYK2</accession>
<dbReference type="EMBL" id="CP144058">
    <property type="protein sequence ID" value="WWD20483.1"/>
    <property type="molecule type" value="Genomic_DNA"/>
</dbReference>